<evidence type="ECO:0000256" key="1">
    <source>
        <dbReference type="ARBA" id="ARBA00004604"/>
    </source>
</evidence>
<comment type="similarity">
    <text evidence="2">Belongs to the EFG1 family.</text>
</comment>
<feature type="compositionally biased region" description="Acidic residues" evidence="8">
    <location>
        <begin position="364"/>
        <end position="373"/>
    </location>
</feature>
<accession>A0A4P9XAK7</accession>
<dbReference type="PANTHER" id="PTHR33911">
    <property type="entry name" value="RRNA-PROCESSING PROTEIN EFG1"/>
    <property type="match status" value="1"/>
</dbReference>
<keyword evidence="10" id="KW-1185">Reference proteome</keyword>
<dbReference type="InterPro" id="IPR050786">
    <property type="entry name" value="EFG1_rRNA-proc"/>
</dbReference>
<evidence type="ECO:0000256" key="7">
    <source>
        <dbReference type="ARBA" id="ARBA00023242"/>
    </source>
</evidence>
<evidence type="ECO:0000256" key="4">
    <source>
        <dbReference type="ARBA" id="ARBA00019827"/>
    </source>
</evidence>
<proteinExistence type="inferred from homology"/>
<sequence length="389" mass="41777">MVPPTKASYAARGRGRGGSTTRGGSISSRGGGRGGGDRLNRGRSDGPTKDGAKDRRPHNSSVARTSGGAKIEASLGRAKLLKELRECVRGLLRPTITPLLQQSLERRRAVVEAALVQHANLEHEENMRTKYKYVKFLDSKKIRRHLKRAEGVLARIQVQMAADADAKSHTEEDQALLEEIQNRVAWWTALKAYNEQYPRNMKYNSLFNKERVALDNEHRAQLGLGADDDNEGADAPAADGTPVPRLTAIPDDPVLESILTETPATQQQVKLAHWFRAQVARHGLPPKPDTWVVMRHDVFGGTPSKPSLSLPPAIKAAIKQLDAMNRASTSGVVAPSASTLTSTSAGAAVAPAAADDGVSAADESASDMDETGSDAEAKPAAVEGDDFFM</sequence>
<evidence type="ECO:0000313" key="9">
    <source>
        <dbReference type="EMBL" id="RKP02170.1"/>
    </source>
</evidence>
<name>A0A4P9XAK7_9FUNG</name>
<feature type="compositionally biased region" description="Low complexity" evidence="8">
    <location>
        <begin position="350"/>
        <end position="363"/>
    </location>
</feature>
<reference evidence="10" key="1">
    <citation type="journal article" date="2018" name="Nat. Microbiol.">
        <title>Leveraging single-cell genomics to expand the fungal tree of life.</title>
        <authorList>
            <person name="Ahrendt S.R."/>
            <person name="Quandt C.A."/>
            <person name="Ciobanu D."/>
            <person name="Clum A."/>
            <person name="Salamov A."/>
            <person name="Andreopoulos B."/>
            <person name="Cheng J.F."/>
            <person name="Woyke T."/>
            <person name="Pelin A."/>
            <person name="Henrissat B."/>
            <person name="Reynolds N.K."/>
            <person name="Benny G.L."/>
            <person name="Smith M.E."/>
            <person name="James T.Y."/>
            <person name="Grigoriev I.V."/>
        </authorList>
    </citation>
    <scope>NUCLEOTIDE SEQUENCE [LARGE SCALE GENOMIC DNA]</scope>
    <source>
        <strain evidence="10">ATCC 52028</strain>
    </source>
</reference>
<comment type="subcellular location">
    <subcellularLocation>
        <location evidence="1">Nucleus</location>
        <location evidence="1">Nucleolus</location>
    </subcellularLocation>
</comment>
<evidence type="ECO:0000256" key="8">
    <source>
        <dbReference type="SAM" id="MobiDB-lite"/>
    </source>
</evidence>
<dbReference type="Proteomes" id="UP000274922">
    <property type="component" value="Unassembled WGS sequence"/>
</dbReference>
<feature type="region of interest" description="Disordered" evidence="8">
    <location>
        <begin position="350"/>
        <end position="389"/>
    </location>
</feature>
<keyword evidence="7" id="KW-0539">Nucleus</keyword>
<feature type="region of interest" description="Disordered" evidence="8">
    <location>
        <begin position="1"/>
        <end position="68"/>
    </location>
</feature>
<evidence type="ECO:0000256" key="3">
    <source>
        <dbReference type="ARBA" id="ARBA00018689"/>
    </source>
</evidence>
<gene>
    <name evidence="9" type="ORF">CXG81DRAFT_18139</name>
</gene>
<feature type="region of interest" description="Disordered" evidence="8">
    <location>
        <begin position="223"/>
        <end position="245"/>
    </location>
</feature>
<evidence type="ECO:0000313" key="10">
    <source>
        <dbReference type="Proteomes" id="UP000274922"/>
    </source>
</evidence>
<organism evidence="9 10">
    <name type="scientific">Caulochytrium protostelioides</name>
    <dbReference type="NCBI Taxonomy" id="1555241"/>
    <lineage>
        <taxon>Eukaryota</taxon>
        <taxon>Fungi</taxon>
        <taxon>Fungi incertae sedis</taxon>
        <taxon>Chytridiomycota</taxon>
        <taxon>Chytridiomycota incertae sedis</taxon>
        <taxon>Chytridiomycetes</taxon>
        <taxon>Caulochytriales</taxon>
        <taxon>Caulochytriaceae</taxon>
        <taxon>Caulochytrium</taxon>
    </lineage>
</organism>
<dbReference type="PANTHER" id="PTHR33911:SF1">
    <property type="entry name" value="RRNA-PROCESSING PROTEIN EFG1"/>
    <property type="match status" value="1"/>
</dbReference>
<dbReference type="GO" id="GO:0000462">
    <property type="term" value="P:maturation of SSU-rRNA from tricistronic rRNA transcript (SSU-rRNA, 5.8S rRNA, LSU-rRNA)"/>
    <property type="evidence" value="ECO:0007669"/>
    <property type="project" value="TreeGrafter"/>
</dbReference>
<dbReference type="GO" id="GO:0030688">
    <property type="term" value="C:preribosome, small subunit precursor"/>
    <property type="evidence" value="ECO:0007669"/>
    <property type="project" value="TreeGrafter"/>
</dbReference>
<keyword evidence="5" id="KW-0698">rRNA processing</keyword>
<dbReference type="GO" id="GO:0005730">
    <property type="term" value="C:nucleolus"/>
    <property type="evidence" value="ECO:0007669"/>
    <property type="project" value="UniProtKB-SubCell"/>
</dbReference>
<dbReference type="OrthoDB" id="47732at2759"/>
<dbReference type="EMBL" id="ML014150">
    <property type="protein sequence ID" value="RKP02170.1"/>
    <property type="molecule type" value="Genomic_DNA"/>
</dbReference>
<keyword evidence="6" id="KW-0175">Coiled coil</keyword>
<evidence type="ECO:0000256" key="2">
    <source>
        <dbReference type="ARBA" id="ARBA00006916"/>
    </source>
</evidence>
<protein>
    <recommendedName>
        <fullName evidence="3">rRNA-processing protein EFG1</fullName>
    </recommendedName>
    <alternativeName>
        <fullName evidence="4">rRNA-processing protein efg1</fullName>
    </alternativeName>
</protein>
<feature type="compositionally biased region" description="Basic and acidic residues" evidence="8">
    <location>
        <begin position="35"/>
        <end position="54"/>
    </location>
</feature>
<evidence type="ECO:0000256" key="6">
    <source>
        <dbReference type="ARBA" id="ARBA00023054"/>
    </source>
</evidence>
<dbReference type="AlphaFoldDB" id="A0A4P9XAK7"/>
<evidence type="ECO:0000256" key="5">
    <source>
        <dbReference type="ARBA" id="ARBA00022552"/>
    </source>
</evidence>
<dbReference type="InterPro" id="IPR019310">
    <property type="entry name" value="Efg1"/>
</dbReference>
<dbReference type="Pfam" id="PF10153">
    <property type="entry name" value="Efg1"/>
    <property type="match status" value="1"/>
</dbReference>